<keyword evidence="2" id="KW-1194">Viral DNA replication</keyword>
<dbReference type="InterPro" id="IPR036895">
    <property type="entry name" value="Uracil-DNA_glycosylase-like_sf"/>
</dbReference>
<accession>A0A2K9VER8</accession>
<feature type="domain" description="DNA-directed DNA polymerase family A palm" evidence="4">
    <location>
        <begin position="519"/>
        <end position="731"/>
    </location>
</feature>
<organism evidence="5 6">
    <name type="scientific">Gordonia phage Troje</name>
    <dbReference type="NCBI Taxonomy" id="2079282"/>
    <lineage>
        <taxon>Viruses</taxon>
        <taxon>Duplodnaviria</taxon>
        <taxon>Heunggongvirae</taxon>
        <taxon>Uroviricota</taxon>
        <taxon>Caudoviricetes</taxon>
        <taxon>Emalynvirus</taxon>
        <taxon>Emalynvirus troje</taxon>
    </lineage>
</organism>
<dbReference type="PRINTS" id="PR00868">
    <property type="entry name" value="DNAPOLI"/>
</dbReference>
<dbReference type="InterPro" id="IPR036397">
    <property type="entry name" value="RNaseH_sf"/>
</dbReference>
<dbReference type="GO" id="GO:0039693">
    <property type="term" value="P:viral DNA genome replication"/>
    <property type="evidence" value="ECO:0007669"/>
    <property type="project" value="UniProtKB-KW"/>
</dbReference>
<dbReference type="SUPFAM" id="SSF53098">
    <property type="entry name" value="Ribonuclease H-like"/>
    <property type="match status" value="1"/>
</dbReference>
<dbReference type="SMART" id="SM00474">
    <property type="entry name" value="35EXOc"/>
    <property type="match status" value="1"/>
</dbReference>
<dbReference type="Pfam" id="PF01612">
    <property type="entry name" value="DNA_pol_A_exo1"/>
    <property type="match status" value="1"/>
</dbReference>
<protein>
    <submittedName>
        <fullName evidence="5">DNA polymerase I</fullName>
    </submittedName>
</protein>
<dbReference type="InterPro" id="IPR001098">
    <property type="entry name" value="DNA-dir_DNA_pol_A_palm_dom"/>
</dbReference>
<gene>
    <name evidence="5" type="ORF">SEA_TROJE_45</name>
</gene>
<sequence length="796" mass="89766">MKLLIVSKYRLRGRSEEHIEGLLQGSSVIAQFVGIDPLRRVADGADFTKPMLRELRGDFEDMLDTTERPDAILALGNEALFVTSGHSGIMKWRGKDLEVKGIPLLASLAPAAVERNPSQGALLRADIDAIIRTMKGEKPAVGVLPERVRVAASKSTLSALLKDLRGADAVAFDLETSGFDERAEGAFIVSLALTISRADSEEDLCWAVPLCHRASVWSQKWERVLQIIAKDMREVPTRIAHNAKFDCRWMVQFGAPVPVNFDTMLAAHLLDENRAKGLKPLARVLLNAPEWDIQIKGGRSSQPWYHQHPLKSILKYNAYDTWHTIGLYHLFRQQLEDDPLAYRLFKKLVMPASQSLVHIERRGVYVDQDKLAESTVLVANELERIHTALNEYVPDEIPNGMKVNWNPSNFLRWLLFEHLGLPVLESGKTGPSTKEEVMMHLAEDYDIAKLLLERVKWQKFNSGFISPYHELLTPLSRLHTTFKLAGTVTGRLSSGKADADKVTGAKKVRGVNLQQVPRDPIIRGVFGAAPGWTFIEADYSQVELRIAAELAQEPTMLGLYSRGEDIHMAMAMRMTGKPASEVTKEERKKAKAVNFGFLYGMGWRKFIQTAYTNYGVVVTEREAQDFRKAFFEQFPTLVRWHARQRRLVTQYKRVQSPLGRVRHLPDVDSQDEGVVAEAQRQAINSPVQATASDLCLLSLVLLDREFRKRGLRAAPIGTVHDAINFECPDEELEEVIPLIKEVMEHPPTQQLFGYHFKVPIVSDVAVGQHWGHKTEIPGDIVNSPQKLRDWLKEHHS</sequence>
<dbReference type="GO" id="GO:0006302">
    <property type="term" value="P:double-strand break repair"/>
    <property type="evidence" value="ECO:0007669"/>
    <property type="project" value="TreeGrafter"/>
</dbReference>
<dbReference type="GO" id="GO:0008408">
    <property type="term" value="F:3'-5' exonuclease activity"/>
    <property type="evidence" value="ECO:0007669"/>
    <property type="project" value="InterPro"/>
</dbReference>
<dbReference type="GO" id="GO:0003887">
    <property type="term" value="F:DNA-directed DNA polymerase activity"/>
    <property type="evidence" value="ECO:0007669"/>
    <property type="project" value="InterPro"/>
</dbReference>
<dbReference type="InterPro" id="IPR002562">
    <property type="entry name" value="3'-5'_exonuclease_dom"/>
</dbReference>
<evidence type="ECO:0000256" key="1">
    <source>
        <dbReference type="ARBA" id="ARBA00022705"/>
    </source>
</evidence>
<dbReference type="Proteomes" id="UP000241411">
    <property type="component" value="Segment"/>
</dbReference>
<keyword evidence="6" id="KW-1185">Reference proteome</keyword>
<dbReference type="InterPro" id="IPR012337">
    <property type="entry name" value="RNaseH-like_sf"/>
</dbReference>
<dbReference type="Gene3D" id="3.40.470.10">
    <property type="entry name" value="Uracil-DNA glycosylase-like domain"/>
    <property type="match status" value="1"/>
</dbReference>
<keyword evidence="1" id="KW-0235">DNA replication</keyword>
<dbReference type="Gene3D" id="1.10.150.20">
    <property type="entry name" value="5' to 3' exonuclease, C-terminal subdomain"/>
    <property type="match status" value="1"/>
</dbReference>
<dbReference type="Gene3D" id="3.30.420.10">
    <property type="entry name" value="Ribonuclease H-like superfamily/Ribonuclease H"/>
    <property type="match status" value="1"/>
</dbReference>
<dbReference type="PANTHER" id="PTHR10133:SF27">
    <property type="entry name" value="DNA POLYMERASE NU"/>
    <property type="match status" value="1"/>
</dbReference>
<dbReference type="SUPFAM" id="SSF52141">
    <property type="entry name" value="Uracil-DNA glycosylase-like"/>
    <property type="match status" value="1"/>
</dbReference>
<dbReference type="OrthoDB" id="14842at10239"/>
<dbReference type="InterPro" id="IPR002298">
    <property type="entry name" value="DNA_polymerase_A"/>
</dbReference>
<feature type="domain" description="3'-5' exonuclease" evidence="3">
    <location>
        <begin position="148"/>
        <end position="336"/>
    </location>
</feature>
<dbReference type="Pfam" id="PF00476">
    <property type="entry name" value="DNA_pol_A"/>
    <property type="match status" value="1"/>
</dbReference>
<proteinExistence type="predicted"/>
<name>A0A2K9VER8_9CAUD</name>
<evidence type="ECO:0000313" key="5">
    <source>
        <dbReference type="EMBL" id="AUV60750.1"/>
    </source>
</evidence>
<dbReference type="Gene3D" id="3.30.70.370">
    <property type="match status" value="1"/>
</dbReference>
<evidence type="ECO:0000256" key="2">
    <source>
        <dbReference type="ARBA" id="ARBA00023109"/>
    </source>
</evidence>
<dbReference type="PANTHER" id="PTHR10133">
    <property type="entry name" value="DNA POLYMERASE I"/>
    <property type="match status" value="1"/>
</dbReference>
<dbReference type="EMBL" id="MG770215">
    <property type="protein sequence ID" value="AUV60750.1"/>
    <property type="molecule type" value="Genomic_DNA"/>
</dbReference>
<dbReference type="SMART" id="SM00482">
    <property type="entry name" value="POLAc"/>
    <property type="match status" value="1"/>
</dbReference>
<dbReference type="SUPFAM" id="SSF56672">
    <property type="entry name" value="DNA/RNA polymerases"/>
    <property type="match status" value="1"/>
</dbReference>
<dbReference type="GO" id="GO:0006261">
    <property type="term" value="P:DNA-templated DNA replication"/>
    <property type="evidence" value="ECO:0007669"/>
    <property type="project" value="InterPro"/>
</dbReference>
<evidence type="ECO:0000259" key="3">
    <source>
        <dbReference type="SMART" id="SM00474"/>
    </source>
</evidence>
<reference evidence="5 6" key="1">
    <citation type="submission" date="2018-01" db="EMBL/GenBank/DDBJ databases">
        <authorList>
            <person name="Farren J.M."/>
            <person name="Htoo L.P."/>
            <person name="Johnson E.S."/>
            <person name="Williams B.R."/>
            <person name="Bonilla J.A."/>
            <person name="Klyczek K."/>
            <person name="Garlena R.A."/>
            <person name="Russell D.A."/>
            <person name="Pope W.H."/>
            <person name="Jacobs-Sera D."/>
            <person name="Hendrix R.W."/>
            <person name="Hatfull G.F."/>
        </authorList>
    </citation>
    <scope>NUCLEOTIDE SEQUENCE [LARGE SCALE GENOMIC DNA]</scope>
</reference>
<dbReference type="Gene3D" id="1.20.1060.10">
    <property type="entry name" value="Taq DNA Polymerase, Chain T, domain 4"/>
    <property type="match status" value="1"/>
</dbReference>
<dbReference type="InterPro" id="IPR043502">
    <property type="entry name" value="DNA/RNA_pol_sf"/>
</dbReference>
<dbReference type="GO" id="GO:0003677">
    <property type="term" value="F:DNA binding"/>
    <property type="evidence" value="ECO:0007669"/>
    <property type="project" value="InterPro"/>
</dbReference>
<evidence type="ECO:0000259" key="4">
    <source>
        <dbReference type="SMART" id="SM00482"/>
    </source>
</evidence>
<evidence type="ECO:0000313" key="6">
    <source>
        <dbReference type="Proteomes" id="UP000241411"/>
    </source>
</evidence>